<keyword evidence="1" id="KW-0812">Transmembrane</keyword>
<dbReference type="PANTHER" id="PTHR34157">
    <property type="entry name" value="TUZIN"/>
    <property type="match status" value="1"/>
</dbReference>
<dbReference type="Proteomes" id="UP000319462">
    <property type="component" value="Chromosome 20"/>
</dbReference>
<evidence type="ECO:0000313" key="3">
    <source>
        <dbReference type="Proteomes" id="UP000319462"/>
    </source>
</evidence>
<accession>A0A3P3Z4N9</accession>
<feature type="transmembrane region" description="Helical" evidence="1">
    <location>
        <begin position="269"/>
        <end position="291"/>
    </location>
</feature>
<evidence type="ECO:0000256" key="1">
    <source>
        <dbReference type="SAM" id="Phobius"/>
    </source>
</evidence>
<dbReference type="AlphaFoldDB" id="A0A3P3Z4N9"/>
<reference evidence="2 3" key="1">
    <citation type="submission" date="2018-09" db="EMBL/GenBank/DDBJ databases">
        <authorList>
            <person name="Peiro R."/>
            <person name="Begona"/>
            <person name="Cbmso G."/>
            <person name="Lopez M."/>
            <person name="Gonzalez S."/>
        </authorList>
    </citation>
    <scope>NUCLEOTIDE SEQUENCE [LARGE SCALE GENOMIC DNA]</scope>
</reference>
<protein>
    <submittedName>
        <fullName evidence="2">Tuzin</fullName>
    </submittedName>
</protein>
<dbReference type="PANTHER" id="PTHR34157:SF2">
    <property type="entry name" value="TUZIN"/>
    <property type="match status" value="1"/>
</dbReference>
<gene>
    <name evidence="2" type="ORF">LBRM2904_20.2300</name>
</gene>
<proteinExistence type="predicted"/>
<keyword evidence="1" id="KW-1133">Transmembrane helix</keyword>
<dbReference type="EMBL" id="LS997619">
    <property type="protein sequence ID" value="SYZ65191.1"/>
    <property type="molecule type" value="Genomic_DNA"/>
</dbReference>
<organism evidence="2 3">
    <name type="scientific">Leishmania braziliensis MHOM/BR/75/M2904</name>
    <dbReference type="NCBI Taxonomy" id="420245"/>
    <lineage>
        <taxon>Eukaryota</taxon>
        <taxon>Discoba</taxon>
        <taxon>Euglenozoa</taxon>
        <taxon>Kinetoplastea</taxon>
        <taxon>Metakinetoplastina</taxon>
        <taxon>Trypanosomatida</taxon>
        <taxon>Trypanosomatidae</taxon>
        <taxon>Leishmaniinae</taxon>
        <taxon>Leishmania</taxon>
        <taxon>Leishmania braziliensis species complex</taxon>
    </lineage>
</organism>
<sequence>MRSVLLRSNASLRRTCTATRRIAWAQNGGSRITARVMLSNAARQVSTASLDKSCADAAAPLQLSPLTRGMAVRAFFEKSGSATAAPIAGGVVKARIAGSTYAVHLQHLFLSPIVEVGSRVYVEHGRDEECVGAVVGGVVVRVNGNGTYGVLLDNNRLDTAVPAEMVVLSEARAKLVSGAEYGEVVAWLRTAGVARRAHQESIACILYQRGWRVDRLYLLTTSDMHCMTHIPRAVRMSVLDKSEWQRDHHRQMRGLLRERVKERDFRYTLTKYSGVVSASMALLGIAFAFGWNMTTYRTQQRAHQLSVAVRTLTQPLNLDQSALQAAPLMVRQGASRDREESAVRRVLHRLDAAHPRIPVFTRPHGCGKSTVWRSAVLKEGVPHVCVDVRATEDTLRSVVKALGVGSVDVCGDLLDFVEEACRMARAARGETPLLLLRLREGSSLQRVYRDVAALAFDRRVCHVVMEVPAEALSMASAGLPRLDLCVIPAFSREEAFAHTQRAIDPVSLSHFVDVVGTSSSDVDELIAAVRQRRASAAQYTNARLLKAMRQLQATCASRPELRAALQQLSACPYDAGQHSGVDAAALHSTALVDIVLYDPVADAWRFRSKLFHTASRCCWL</sequence>
<evidence type="ECO:0000313" key="2">
    <source>
        <dbReference type="EMBL" id="SYZ65191.1"/>
    </source>
</evidence>
<keyword evidence="1" id="KW-0472">Membrane</keyword>
<name>A0A3P3Z4N9_LEIBR</name>